<dbReference type="Pfam" id="PF07679">
    <property type="entry name" value="I-set"/>
    <property type="match status" value="2"/>
</dbReference>
<dbReference type="Proteomes" id="UP000824782">
    <property type="component" value="Unassembled WGS sequence"/>
</dbReference>
<keyword evidence="1" id="KW-0732">Signal</keyword>
<dbReference type="InterPro" id="IPR036179">
    <property type="entry name" value="Ig-like_dom_sf"/>
</dbReference>
<feature type="non-terminal residue" evidence="6">
    <location>
        <position position="1"/>
    </location>
</feature>
<evidence type="ECO:0000256" key="4">
    <source>
        <dbReference type="ARBA" id="ARBA00023319"/>
    </source>
</evidence>
<evidence type="ECO:0000259" key="5">
    <source>
        <dbReference type="PROSITE" id="PS50835"/>
    </source>
</evidence>
<dbReference type="InterPro" id="IPR003599">
    <property type="entry name" value="Ig_sub"/>
</dbReference>
<dbReference type="PROSITE" id="PS50835">
    <property type="entry name" value="IG_LIKE"/>
    <property type="match status" value="3"/>
</dbReference>
<dbReference type="Pfam" id="PF13927">
    <property type="entry name" value="Ig_3"/>
    <property type="match status" value="1"/>
</dbReference>
<sequence>PVSDVVVTSNVSGLVWPGIDSVSLRCSARGTDVSYSWSLQGAPISGGGRFHVTENNMRVVISPVSSDDSGSFICTARNLLNSQNSSDVRLSLAVGVSAVTLTSNTSAALWAGQDSVSLYCSARGSAVTFSWSLNGSSVSSNPSYSITHSDSPPSSNLTISPVSRGDTGPFTCTGTNLLNTDTSDGHILNLAKPPQSPDHNNSAVIRVTGGEMVVLRVTLTSGGRSVQVLPAEFYWFSWTSGFPIQSGGKFTVTSMYYTSSLQITETTASESGKYECRARNMAGSQSFMFTIEVMEEGGS</sequence>
<proteinExistence type="predicted"/>
<keyword evidence="7" id="KW-1185">Reference proteome</keyword>
<dbReference type="Gene3D" id="2.60.40.10">
    <property type="entry name" value="Immunoglobulins"/>
    <property type="match status" value="3"/>
</dbReference>
<keyword evidence="3" id="KW-0325">Glycoprotein</keyword>
<accession>A0AAV6YRB6</accession>
<dbReference type="SMART" id="SM00409">
    <property type="entry name" value="IG"/>
    <property type="match status" value="3"/>
</dbReference>
<dbReference type="InterPro" id="IPR013098">
    <property type="entry name" value="Ig_I-set"/>
</dbReference>
<evidence type="ECO:0000256" key="1">
    <source>
        <dbReference type="ARBA" id="ARBA00022729"/>
    </source>
</evidence>
<reference evidence="6" key="1">
    <citation type="thesis" date="2020" institute="ProQuest LLC" country="789 East Eisenhower Parkway, Ann Arbor, MI, USA">
        <title>Comparative Genomics and Chromosome Evolution.</title>
        <authorList>
            <person name="Mudd A.B."/>
        </authorList>
    </citation>
    <scope>NUCLEOTIDE SEQUENCE</scope>
    <source>
        <strain evidence="6">237g6f4</strain>
        <tissue evidence="6">Blood</tissue>
    </source>
</reference>
<evidence type="ECO:0000313" key="7">
    <source>
        <dbReference type="Proteomes" id="UP000824782"/>
    </source>
</evidence>
<dbReference type="PANTHER" id="PTHR44337">
    <property type="entry name" value="CARCINOEMBRYONIC ANTIGEN-RELATED CELL ADHESION MOLECULE 8"/>
    <property type="match status" value="1"/>
</dbReference>
<dbReference type="SUPFAM" id="SSF48726">
    <property type="entry name" value="Immunoglobulin"/>
    <property type="match status" value="3"/>
</dbReference>
<keyword evidence="4" id="KW-0393">Immunoglobulin domain</keyword>
<dbReference type="InterPro" id="IPR052598">
    <property type="entry name" value="IgSF_CEA-related"/>
</dbReference>
<protein>
    <recommendedName>
        <fullName evidence="5">Ig-like domain-containing protein</fullName>
    </recommendedName>
</protein>
<dbReference type="SMART" id="SM00408">
    <property type="entry name" value="IGc2"/>
    <property type="match status" value="3"/>
</dbReference>
<evidence type="ECO:0000313" key="6">
    <source>
        <dbReference type="EMBL" id="KAG8538623.1"/>
    </source>
</evidence>
<dbReference type="InterPro" id="IPR007110">
    <property type="entry name" value="Ig-like_dom"/>
</dbReference>
<dbReference type="InterPro" id="IPR013783">
    <property type="entry name" value="Ig-like_fold"/>
</dbReference>
<gene>
    <name evidence="6" type="ORF">GDO81_022322</name>
</gene>
<evidence type="ECO:0000256" key="3">
    <source>
        <dbReference type="ARBA" id="ARBA00023180"/>
    </source>
</evidence>
<comment type="caution">
    <text evidence="6">The sequence shown here is derived from an EMBL/GenBank/DDBJ whole genome shotgun (WGS) entry which is preliminary data.</text>
</comment>
<dbReference type="EMBL" id="WNYA01019685">
    <property type="protein sequence ID" value="KAG8538623.1"/>
    <property type="molecule type" value="Genomic_DNA"/>
</dbReference>
<keyword evidence="2" id="KW-1015">Disulfide bond</keyword>
<feature type="domain" description="Ig-like" evidence="5">
    <location>
        <begin position="194"/>
        <end position="292"/>
    </location>
</feature>
<evidence type="ECO:0000256" key="2">
    <source>
        <dbReference type="ARBA" id="ARBA00023157"/>
    </source>
</evidence>
<feature type="domain" description="Ig-like" evidence="5">
    <location>
        <begin position="1"/>
        <end position="91"/>
    </location>
</feature>
<organism evidence="6 7">
    <name type="scientific">Engystomops pustulosus</name>
    <name type="common">Tungara frog</name>
    <name type="synonym">Physalaemus pustulosus</name>
    <dbReference type="NCBI Taxonomy" id="76066"/>
    <lineage>
        <taxon>Eukaryota</taxon>
        <taxon>Metazoa</taxon>
        <taxon>Chordata</taxon>
        <taxon>Craniata</taxon>
        <taxon>Vertebrata</taxon>
        <taxon>Euteleostomi</taxon>
        <taxon>Amphibia</taxon>
        <taxon>Batrachia</taxon>
        <taxon>Anura</taxon>
        <taxon>Neobatrachia</taxon>
        <taxon>Hyloidea</taxon>
        <taxon>Leptodactylidae</taxon>
        <taxon>Leiuperinae</taxon>
        <taxon>Engystomops</taxon>
    </lineage>
</organism>
<dbReference type="PANTHER" id="PTHR44337:SF25">
    <property type="entry name" value="HEMICENTIN-1-LIKE"/>
    <property type="match status" value="1"/>
</dbReference>
<dbReference type="AlphaFoldDB" id="A0AAV6YRB6"/>
<feature type="domain" description="Ig-like" evidence="5">
    <location>
        <begin position="97"/>
        <end position="189"/>
    </location>
</feature>
<name>A0AAV6YRB6_ENGPU</name>
<dbReference type="InterPro" id="IPR003598">
    <property type="entry name" value="Ig_sub2"/>
</dbReference>